<dbReference type="EC" id="7.1.1.-" evidence="14"/>
<dbReference type="STRING" id="59925.EU91_0319"/>
<evidence type="ECO:0000256" key="10">
    <source>
        <dbReference type="ARBA" id="ARBA00023136"/>
    </source>
</evidence>
<dbReference type="RefSeq" id="WP_052041265.1">
    <property type="nucleotide sequence ID" value="NZ_CP138934.1"/>
</dbReference>
<feature type="transmembrane region" description="Helical" evidence="14">
    <location>
        <begin position="283"/>
        <end position="302"/>
    </location>
</feature>
<keyword evidence="4 14" id="KW-0874">Quinone</keyword>
<keyword evidence="14" id="KW-0793">Thylakoid</keyword>
<organism evidence="17 18">
    <name type="scientific">Prochlorococcus marinus str. GP2</name>
    <dbReference type="NCBI Taxonomy" id="59925"/>
    <lineage>
        <taxon>Bacteria</taxon>
        <taxon>Bacillati</taxon>
        <taxon>Cyanobacteriota</taxon>
        <taxon>Cyanophyceae</taxon>
        <taxon>Synechococcales</taxon>
        <taxon>Prochlorococcaceae</taxon>
        <taxon>Prochlorococcus</taxon>
    </lineage>
</organism>
<feature type="transmembrane region" description="Helical" evidence="14">
    <location>
        <begin position="122"/>
        <end position="140"/>
    </location>
</feature>
<feature type="transmembrane region" description="Helical" evidence="14">
    <location>
        <begin position="218"/>
        <end position="240"/>
    </location>
</feature>
<dbReference type="GO" id="GO:0042773">
    <property type="term" value="P:ATP synthesis coupled electron transport"/>
    <property type="evidence" value="ECO:0007669"/>
    <property type="project" value="InterPro"/>
</dbReference>
<dbReference type="InterPro" id="IPR022997">
    <property type="entry name" value="NADH_Q_OxRdtase_chain4"/>
</dbReference>
<dbReference type="PRINTS" id="PR01437">
    <property type="entry name" value="NUOXDRDTASE4"/>
</dbReference>
<reference evidence="18" key="1">
    <citation type="journal article" date="2014" name="Sci. Data">
        <title>Genomes of diverse isolates of the marine cyanobacterium Prochlorococcus.</title>
        <authorList>
            <person name="Biller S."/>
            <person name="Berube P."/>
            <person name="Thompson J."/>
            <person name="Kelly L."/>
            <person name="Roggensack S."/>
            <person name="Awad L."/>
            <person name="Roache-Johnson K."/>
            <person name="Ding H."/>
            <person name="Giovannoni S.J."/>
            <person name="Moore L.R."/>
            <person name="Chisholm S.W."/>
        </authorList>
    </citation>
    <scope>NUCLEOTIDE SEQUENCE [LARGE SCALE GENOMIC DNA]</scope>
    <source>
        <strain evidence="18">GP2</strain>
    </source>
</reference>
<dbReference type="eggNOG" id="COG1008">
    <property type="taxonomic scope" value="Bacteria"/>
</dbReference>
<keyword evidence="7 14" id="KW-1278">Translocase</keyword>
<evidence type="ECO:0000313" key="17">
    <source>
        <dbReference type="EMBL" id="KGF88386.1"/>
    </source>
</evidence>
<dbReference type="AlphaFoldDB" id="A0A0A1ZIL6"/>
<evidence type="ECO:0000256" key="9">
    <source>
        <dbReference type="ARBA" id="ARBA00023027"/>
    </source>
</evidence>
<dbReference type="Proteomes" id="UP000030598">
    <property type="component" value="Unassembled WGS sequence"/>
</dbReference>
<dbReference type="NCBIfam" id="NF002713">
    <property type="entry name" value="PRK02546.1"/>
    <property type="match status" value="1"/>
</dbReference>
<comment type="subcellular location">
    <subcellularLocation>
        <location evidence="14">Cellular thylakoid membrane</location>
        <topology evidence="14">Multi-pass membrane protein</topology>
    </subcellularLocation>
    <subcellularLocation>
        <location evidence="1">Endomembrane system</location>
        <topology evidence="1">Multi-pass membrane protein</topology>
    </subcellularLocation>
    <subcellularLocation>
        <location evidence="15">Membrane</location>
        <topology evidence="15">Multi-pass membrane protein</topology>
    </subcellularLocation>
</comment>
<feature type="transmembrane region" description="Helical" evidence="14">
    <location>
        <begin position="421"/>
        <end position="443"/>
    </location>
</feature>
<evidence type="ECO:0000256" key="13">
    <source>
        <dbReference type="ARBA" id="ARBA00048026"/>
    </source>
</evidence>
<feature type="transmembrane region" description="Helical" evidence="14">
    <location>
        <begin position="43"/>
        <end position="61"/>
    </location>
</feature>
<accession>A0A0A1ZIL6</accession>
<evidence type="ECO:0000256" key="2">
    <source>
        <dbReference type="ARBA" id="ARBA00009025"/>
    </source>
</evidence>
<dbReference type="NCBIfam" id="NF009212">
    <property type="entry name" value="PRK12561.1"/>
    <property type="match status" value="1"/>
</dbReference>
<feature type="transmembrane region" description="Helical" evidence="14">
    <location>
        <begin position="472"/>
        <end position="491"/>
    </location>
</feature>
<keyword evidence="3 14" id="KW-0812">Transmembrane</keyword>
<feature type="transmembrane region" description="Helical" evidence="14">
    <location>
        <begin position="12"/>
        <end position="31"/>
    </location>
</feature>
<dbReference type="GO" id="GO:0048039">
    <property type="term" value="F:ubiquinone binding"/>
    <property type="evidence" value="ECO:0007669"/>
    <property type="project" value="TreeGrafter"/>
</dbReference>
<feature type="transmembrane region" description="Helical" evidence="14">
    <location>
        <begin position="252"/>
        <end position="271"/>
    </location>
</feature>
<feature type="transmembrane region" description="Helical" evidence="14">
    <location>
        <begin position="382"/>
        <end position="401"/>
    </location>
</feature>
<evidence type="ECO:0000256" key="4">
    <source>
        <dbReference type="ARBA" id="ARBA00022719"/>
    </source>
</evidence>
<evidence type="ECO:0000259" key="16">
    <source>
        <dbReference type="Pfam" id="PF00361"/>
    </source>
</evidence>
<evidence type="ECO:0000256" key="12">
    <source>
        <dbReference type="ARBA" id="ARBA00047726"/>
    </source>
</evidence>
<comment type="similarity">
    <text evidence="2 14">Belongs to the complex I subunit 4 family.</text>
</comment>
<evidence type="ECO:0000256" key="1">
    <source>
        <dbReference type="ARBA" id="ARBA00004127"/>
    </source>
</evidence>
<dbReference type="GO" id="GO:0008137">
    <property type="term" value="F:NADH dehydrogenase (ubiquinone) activity"/>
    <property type="evidence" value="ECO:0007669"/>
    <property type="project" value="InterPro"/>
</dbReference>
<dbReference type="EMBL" id="JNAH01000003">
    <property type="protein sequence ID" value="KGF88386.1"/>
    <property type="molecule type" value="Genomic_DNA"/>
</dbReference>
<keyword evidence="10 14" id="KW-0472">Membrane</keyword>
<dbReference type="NCBIfam" id="TIGR01972">
    <property type="entry name" value="NDH_I_M"/>
    <property type="match status" value="1"/>
</dbReference>
<dbReference type="InterPro" id="IPR001750">
    <property type="entry name" value="ND/Mrp_TM"/>
</dbReference>
<feature type="transmembrane region" description="Helical" evidence="14">
    <location>
        <begin position="341"/>
        <end position="362"/>
    </location>
</feature>
<comment type="function">
    <text evidence="11 14">NDH-1 shuttles electrons from NAD(P)H, via FMN and iron-sulfur (Fe-S) centers, to quinones in the respiratory chain. The immediate electron acceptor for the enzyme in this species is believed to be plastoquinone. Couples the redox reaction to proton translocation (for every two electrons transferred, four hydrogen ions are translocated across the cytoplasmic membrane), and thus conserves the redox energy in a proton gradient.</text>
</comment>
<dbReference type="GO" id="GO:0003954">
    <property type="term" value="F:NADH dehydrogenase activity"/>
    <property type="evidence" value="ECO:0007669"/>
    <property type="project" value="TreeGrafter"/>
</dbReference>
<evidence type="ECO:0000256" key="6">
    <source>
        <dbReference type="ARBA" id="ARBA00022957"/>
    </source>
</evidence>
<evidence type="ECO:0000313" key="18">
    <source>
        <dbReference type="Proteomes" id="UP000030598"/>
    </source>
</evidence>
<evidence type="ECO:0000256" key="11">
    <source>
        <dbReference type="ARBA" id="ARBA00025624"/>
    </source>
</evidence>
<dbReference type="OrthoDB" id="9811718at2"/>
<feature type="transmembrane region" description="Helical" evidence="14">
    <location>
        <begin position="146"/>
        <end position="164"/>
    </location>
</feature>
<name>A0A0A1ZIL6_PROMR</name>
<comment type="catalytic activity">
    <reaction evidence="12 14">
        <text>a plastoquinone + NADPH + (n+1) H(+)(in) = a plastoquinol + NADP(+) + n H(+)(out)</text>
        <dbReference type="Rhea" id="RHEA:42612"/>
        <dbReference type="Rhea" id="RHEA-COMP:9561"/>
        <dbReference type="Rhea" id="RHEA-COMP:9562"/>
        <dbReference type="ChEBI" id="CHEBI:15378"/>
        <dbReference type="ChEBI" id="CHEBI:17757"/>
        <dbReference type="ChEBI" id="CHEBI:57783"/>
        <dbReference type="ChEBI" id="CHEBI:58349"/>
        <dbReference type="ChEBI" id="CHEBI:62192"/>
    </reaction>
</comment>
<feature type="transmembrane region" description="Helical" evidence="14">
    <location>
        <begin position="94"/>
        <end position="115"/>
    </location>
</feature>
<dbReference type="PANTHER" id="PTHR43507">
    <property type="entry name" value="NADH-UBIQUINONE OXIDOREDUCTASE CHAIN 4"/>
    <property type="match status" value="1"/>
</dbReference>
<feature type="transmembrane region" description="Helical" evidence="14">
    <location>
        <begin position="176"/>
        <end position="198"/>
    </location>
</feature>
<keyword evidence="5 14" id="KW-0521">NADP</keyword>
<keyword evidence="8 14" id="KW-1133">Transmembrane helix</keyword>
<dbReference type="GO" id="GO:0031676">
    <property type="term" value="C:plasma membrane-derived thylakoid membrane"/>
    <property type="evidence" value="ECO:0007669"/>
    <property type="project" value="UniProtKB-SubCell"/>
</dbReference>
<dbReference type="Pfam" id="PF00361">
    <property type="entry name" value="Proton_antipo_M"/>
    <property type="match status" value="1"/>
</dbReference>
<evidence type="ECO:0000256" key="3">
    <source>
        <dbReference type="ARBA" id="ARBA00022692"/>
    </source>
</evidence>
<evidence type="ECO:0000256" key="14">
    <source>
        <dbReference type="HAMAP-Rule" id="MF_00491"/>
    </source>
</evidence>
<protein>
    <recommendedName>
        <fullName evidence="14">NAD(P)H-quinone oxidoreductase chain 4</fullName>
        <ecNumber evidence="14">7.1.1.-</ecNumber>
    </recommendedName>
    <alternativeName>
        <fullName evidence="14">NAD(P)H dehydrogenase I, chain 4</fullName>
    </alternativeName>
    <alternativeName>
        <fullName evidence="14">NDH-1, chain 4</fullName>
    </alternativeName>
</protein>
<feature type="domain" description="NADH:quinone oxidoreductase/Mrp antiporter transmembrane" evidence="16">
    <location>
        <begin position="141"/>
        <end position="429"/>
    </location>
</feature>
<dbReference type="InterPro" id="IPR010227">
    <property type="entry name" value="NADH_Q_OxRdtase_chainM/4"/>
</dbReference>
<evidence type="ECO:0000256" key="8">
    <source>
        <dbReference type="ARBA" id="ARBA00022989"/>
    </source>
</evidence>
<dbReference type="PANTHER" id="PTHR43507:SF21">
    <property type="entry name" value="NAD(P)H-QUINONE OXIDOREDUCTASE CHAIN 4, CHLOROPLASTIC"/>
    <property type="match status" value="1"/>
</dbReference>
<dbReference type="GO" id="GO:0015990">
    <property type="term" value="P:electron transport coupled proton transport"/>
    <property type="evidence" value="ECO:0007669"/>
    <property type="project" value="TreeGrafter"/>
</dbReference>
<evidence type="ECO:0000256" key="7">
    <source>
        <dbReference type="ARBA" id="ARBA00022967"/>
    </source>
</evidence>
<evidence type="ECO:0000256" key="15">
    <source>
        <dbReference type="RuleBase" id="RU000320"/>
    </source>
</evidence>
<comment type="catalytic activity">
    <reaction evidence="13 14">
        <text>a plastoquinone + NADH + (n+1) H(+)(in) = a plastoquinol + NAD(+) + n H(+)(out)</text>
        <dbReference type="Rhea" id="RHEA:42608"/>
        <dbReference type="Rhea" id="RHEA-COMP:9561"/>
        <dbReference type="Rhea" id="RHEA-COMP:9562"/>
        <dbReference type="ChEBI" id="CHEBI:15378"/>
        <dbReference type="ChEBI" id="CHEBI:17757"/>
        <dbReference type="ChEBI" id="CHEBI:57540"/>
        <dbReference type="ChEBI" id="CHEBI:57945"/>
        <dbReference type="ChEBI" id="CHEBI:62192"/>
    </reaction>
</comment>
<sequence>MLGTLGAGLSTLPWLSASILFPIASAFVIPFFPDKGDGKEVRWFALSIALITFLITVGSYINGFDINNENLQLKENISWLPNLGLTWSVGADGISMPLILLTSFITALAVLAAWPVKFKPKLFFFLILVMDGGQIAVFAVQDMLLFFLTWELELIPVYLLLAIWGGKNRQYAATKFIIYTAGSSIFILIAALAMGFYGTEIPNFEFSHLASQDFSQKFQILCYVGLLIAFGVKLPIVPLHTWLPDAHGEATAPVHMLLAGILLKMGGYALLRFNAQLLPVAHAQFAPLLIVLGVVNIIYAALTSFAQRNLKRKIAYSSISHMGFVLIGIGSFSSLGTSGAMLQMVSHGLIGASLFFLVGATYDRTKTLKLDEMSGVGQKMRIMFALWTACSLASLALPGMSGFVSELMVFTGFVTDEVYTLPFRVVMASLAAIGVILTPIYLLSMLREIFFGKENPKLIEERKLIDAEPREVYIIACLLFPIIGIGLYPRLVTESYIASINNLVDRDLTAVKSAVKTNIFSGTQKNDILKAPTI</sequence>
<gene>
    <name evidence="14" type="primary">ndhD</name>
    <name evidence="17" type="ORF">EU91_0319</name>
</gene>
<dbReference type="InterPro" id="IPR003918">
    <property type="entry name" value="NADH_UbQ_OxRdtase"/>
</dbReference>
<keyword evidence="6 14" id="KW-0618">Plastoquinone</keyword>
<feature type="transmembrane region" description="Helical" evidence="14">
    <location>
        <begin position="314"/>
        <end position="335"/>
    </location>
</feature>
<dbReference type="HAMAP" id="MF_00491">
    <property type="entry name" value="NDH1_NuoM"/>
    <property type="match status" value="1"/>
</dbReference>
<proteinExistence type="inferred from homology"/>
<evidence type="ECO:0000256" key="5">
    <source>
        <dbReference type="ARBA" id="ARBA00022857"/>
    </source>
</evidence>
<comment type="caution">
    <text evidence="17">The sequence shown here is derived from an EMBL/GenBank/DDBJ whole genome shotgun (WGS) entry which is preliminary data.</text>
</comment>
<keyword evidence="9 14" id="KW-0520">NAD</keyword>
<dbReference type="GO" id="GO:0012505">
    <property type="term" value="C:endomembrane system"/>
    <property type="evidence" value="ECO:0007669"/>
    <property type="project" value="UniProtKB-SubCell"/>
</dbReference>
<dbReference type="GO" id="GO:0016655">
    <property type="term" value="F:oxidoreductase activity, acting on NAD(P)H, quinone or similar compound as acceptor"/>
    <property type="evidence" value="ECO:0007669"/>
    <property type="project" value="UniProtKB-UniRule"/>
</dbReference>